<dbReference type="Proteomes" id="UP000887159">
    <property type="component" value="Unassembled WGS sequence"/>
</dbReference>
<evidence type="ECO:0000313" key="1">
    <source>
        <dbReference type="EMBL" id="GFX89142.1"/>
    </source>
</evidence>
<organism evidence="1 2">
    <name type="scientific">Trichonephila clavipes</name>
    <name type="common">Golden silk orbweaver</name>
    <name type="synonym">Nephila clavipes</name>
    <dbReference type="NCBI Taxonomy" id="2585209"/>
    <lineage>
        <taxon>Eukaryota</taxon>
        <taxon>Metazoa</taxon>
        <taxon>Ecdysozoa</taxon>
        <taxon>Arthropoda</taxon>
        <taxon>Chelicerata</taxon>
        <taxon>Arachnida</taxon>
        <taxon>Araneae</taxon>
        <taxon>Araneomorphae</taxon>
        <taxon>Entelegynae</taxon>
        <taxon>Araneoidea</taxon>
        <taxon>Nephilidae</taxon>
        <taxon>Trichonephila</taxon>
    </lineage>
</organism>
<protein>
    <submittedName>
        <fullName evidence="1">DUF4817 domain-containing protein</fullName>
    </submittedName>
</protein>
<name>A0A8X6RGN9_TRICX</name>
<reference evidence="1" key="1">
    <citation type="submission" date="2020-08" db="EMBL/GenBank/DDBJ databases">
        <title>Multicomponent nature underlies the extraordinary mechanical properties of spider dragline silk.</title>
        <authorList>
            <person name="Kono N."/>
            <person name="Nakamura H."/>
            <person name="Mori M."/>
            <person name="Yoshida Y."/>
            <person name="Ohtoshi R."/>
            <person name="Malay A.D."/>
            <person name="Moran D.A.P."/>
            <person name="Tomita M."/>
            <person name="Numata K."/>
            <person name="Arakawa K."/>
        </authorList>
    </citation>
    <scope>NUCLEOTIDE SEQUENCE</scope>
</reference>
<accession>A0A8X6RGN9</accession>
<evidence type="ECO:0000313" key="2">
    <source>
        <dbReference type="Proteomes" id="UP000887159"/>
    </source>
</evidence>
<proteinExistence type="predicted"/>
<keyword evidence="2" id="KW-1185">Reference proteome</keyword>
<sequence>MATSSECILPHSENAAVAVRKFHRLKKQRRGPMPERAFKVTLVKFEKTGQLGILPGRGRKRINTAVVEDITTAIVEEGNESLHGTVSGPTISHTLDMPYSSVNIHA</sequence>
<dbReference type="EMBL" id="BMAU01021067">
    <property type="protein sequence ID" value="GFX89142.1"/>
    <property type="molecule type" value="Genomic_DNA"/>
</dbReference>
<gene>
    <name evidence="1" type="primary">AVEN_251779_1</name>
    <name evidence="1" type="ORF">TNCV_2854401</name>
</gene>
<dbReference type="AlphaFoldDB" id="A0A8X6RGN9"/>
<comment type="caution">
    <text evidence="1">The sequence shown here is derived from an EMBL/GenBank/DDBJ whole genome shotgun (WGS) entry which is preliminary data.</text>
</comment>